<evidence type="ECO:0000313" key="3">
    <source>
        <dbReference type="Proteomes" id="UP000092321"/>
    </source>
</evidence>
<reference evidence="3" key="1">
    <citation type="journal article" date="2016" name="Proc. Natl. Acad. Sci. U.S.A.">
        <title>Comparative genomics of biotechnologically important yeasts.</title>
        <authorList>
            <person name="Riley R."/>
            <person name="Haridas S."/>
            <person name="Wolfe K.H."/>
            <person name="Lopes M.R."/>
            <person name="Hittinger C.T."/>
            <person name="Goeker M."/>
            <person name="Salamov A.A."/>
            <person name="Wisecaver J.H."/>
            <person name="Long T.M."/>
            <person name="Calvey C.H."/>
            <person name="Aerts A.L."/>
            <person name="Barry K.W."/>
            <person name="Choi C."/>
            <person name="Clum A."/>
            <person name="Coughlan A.Y."/>
            <person name="Deshpande S."/>
            <person name="Douglass A.P."/>
            <person name="Hanson S.J."/>
            <person name="Klenk H.-P."/>
            <person name="LaButti K.M."/>
            <person name="Lapidus A."/>
            <person name="Lindquist E.A."/>
            <person name="Lipzen A.M."/>
            <person name="Meier-Kolthoff J.P."/>
            <person name="Ohm R.A."/>
            <person name="Otillar R.P."/>
            <person name="Pangilinan J.L."/>
            <person name="Peng Y."/>
            <person name="Rokas A."/>
            <person name="Rosa C.A."/>
            <person name="Scheuner C."/>
            <person name="Sibirny A.A."/>
            <person name="Slot J.C."/>
            <person name="Stielow J.B."/>
            <person name="Sun H."/>
            <person name="Kurtzman C.P."/>
            <person name="Blackwell M."/>
            <person name="Grigoriev I.V."/>
            <person name="Jeffries T.W."/>
        </authorList>
    </citation>
    <scope>NUCLEOTIDE SEQUENCE [LARGE SCALE GENOMIC DNA]</scope>
    <source>
        <strain evidence="3">NRRL Y-1626</strain>
    </source>
</reference>
<feature type="domain" description="RAI1-like" evidence="1">
    <location>
        <begin position="3"/>
        <end position="90"/>
    </location>
</feature>
<dbReference type="Proteomes" id="UP000092321">
    <property type="component" value="Unassembled WGS sequence"/>
</dbReference>
<protein>
    <recommendedName>
        <fullName evidence="1">RAI1-like domain-containing protein</fullName>
    </recommendedName>
</protein>
<proteinExistence type="predicted"/>
<gene>
    <name evidence="2" type="ORF">HANVADRAFT_4713</name>
</gene>
<dbReference type="AlphaFoldDB" id="A0A1B7SAF7"/>
<evidence type="ECO:0000259" key="1">
    <source>
        <dbReference type="Pfam" id="PF08652"/>
    </source>
</evidence>
<dbReference type="InterPro" id="IPR013961">
    <property type="entry name" value="RAI1"/>
</dbReference>
<dbReference type="OrthoDB" id="5853397at2759"/>
<name>A0A1B7SAF7_9ASCO</name>
<organism evidence="2 3">
    <name type="scientific">Hanseniaspora valbyensis NRRL Y-1626</name>
    <dbReference type="NCBI Taxonomy" id="766949"/>
    <lineage>
        <taxon>Eukaryota</taxon>
        <taxon>Fungi</taxon>
        <taxon>Dikarya</taxon>
        <taxon>Ascomycota</taxon>
        <taxon>Saccharomycotina</taxon>
        <taxon>Saccharomycetes</taxon>
        <taxon>Saccharomycodales</taxon>
        <taxon>Saccharomycodaceae</taxon>
        <taxon>Hanseniaspora</taxon>
    </lineage>
</organism>
<dbReference type="Pfam" id="PF08652">
    <property type="entry name" value="RAI1"/>
    <property type="match status" value="1"/>
</dbReference>
<evidence type="ECO:0000313" key="2">
    <source>
        <dbReference type="EMBL" id="OBA13458.1"/>
    </source>
</evidence>
<accession>A0A1B7SAF7</accession>
<feature type="non-terminal residue" evidence="2">
    <location>
        <position position="1"/>
    </location>
</feature>
<sequence>YTIIGFTDDTFKLRGIEEFKTSDIPSFLQKNGKNKDIKFAFKDALNFMESFESERFYQLKFENNHWHLIQVLDQAIIQRDGFDTVLSPEFKAWRESLKQK</sequence>
<dbReference type="EMBL" id="LXPE01000641">
    <property type="protein sequence ID" value="OBA13458.1"/>
    <property type="molecule type" value="Genomic_DNA"/>
</dbReference>
<keyword evidence="3" id="KW-1185">Reference proteome</keyword>
<comment type="caution">
    <text evidence="2">The sequence shown here is derived from an EMBL/GenBank/DDBJ whole genome shotgun (WGS) entry which is preliminary data.</text>
</comment>